<dbReference type="FunFam" id="2.60.40.10:FF:002342">
    <property type="entry name" value="Uncharacterized protein"/>
    <property type="match status" value="1"/>
</dbReference>
<dbReference type="OrthoDB" id="120976at2759"/>
<keyword evidence="5 13" id="KW-0812">Transmembrane</keyword>
<accession>A0A6P4Z0M5</accession>
<dbReference type="SUPFAM" id="SSF51126">
    <property type="entry name" value="Pectin lyase-like"/>
    <property type="match status" value="1"/>
</dbReference>
<evidence type="ECO:0000256" key="12">
    <source>
        <dbReference type="SAM" id="MobiDB-lite"/>
    </source>
</evidence>
<evidence type="ECO:0000256" key="13">
    <source>
        <dbReference type="SAM" id="Phobius"/>
    </source>
</evidence>
<feature type="compositionally biased region" description="Acidic residues" evidence="12">
    <location>
        <begin position="4033"/>
        <end position="4042"/>
    </location>
</feature>
<feature type="region of interest" description="Disordered" evidence="12">
    <location>
        <begin position="4027"/>
        <end position="4051"/>
    </location>
</feature>
<evidence type="ECO:0000256" key="6">
    <source>
        <dbReference type="ARBA" id="ARBA00022729"/>
    </source>
</evidence>
<evidence type="ECO:0000259" key="16">
    <source>
        <dbReference type="PROSITE" id="PS51820"/>
    </source>
</evidence>
<sequence length="4633" mass="500974">MAKMKALHLAAILICFTAFVVEIVADEGTAGGSVKKISPRAGSLEGKTRITISGSGFPDQYAGNKVFLINKDGTHSVECDVDKQQSTAIAIVCDTRPAPEGEYNLRLYENDAPLPDEQHCSADDDLCKFEYEDGHTPYISGITPKSGPPGTVVDFRGKIFTSKYQNTAGGDADTIERAYVGNAICDLVDETGELYGIQLDADSNWGNLKCQVKNKFIGSHNGSFVISGSRGRSQTTKENIQISAQSELYGFQTHAEVLGVSPSGGSEGGGTRITIRGRFFNYTTGRTPPRVLVGGQPCEVVGTPTFDTIECITPAVPESPLPAWPGGRGARIEQWNNTNPWSTDDFALVTNYTSDRAGYWVRPVAEGFWWTEPVMDSYVTRTKAFFVPTATGLWQFYVKSDDRSNMYMSPDEDPAKRVRVAYCRQYRPHWTRHAEQRTEKMMLQEGKRYYMEVTHHEGGGGSNVYVAARYFDTDFTSGQTDNAWMEEQEIKTTSTVRNEVQIVTLSSWSTASARNEVQTVTISGGQNFKLTVGGATTGLLNSDNSAGTVQNALNVLPSIAPEQVRVSKSGNRYTVEFRSTQGTFPTIEVSLASGASVARTTEGKPSLATFTLMFGGAYSDPISNDADGPTVRSAILSMLSVKCVDAISNPSSSITKFFRDFESDPTSFQNGPRVPGDVACGRYALKRPYWIYHYYNAGEIPLQTYRYTCFAYKGGPSFSSKIFLRLNYNEGGLAKMWWPTYDVGLVNDQQWHYICLNVYELVSNHITAGSNFRMSGMLLTGGHQIPSGEEEDFYIDNFYVGRIATVSNPDDVLSQSAPGPSLSGNVVSDVLVSKTAEESVYNITFVPYNCGHNFPLMEVRSATKSGNRNRKTYTFPSTGTSSQILIEREWGATPPITGTLDLSYKGASVTGIASDISASDLKAQLLTIGTGEVSVEREGSCSGYTWTVDWLLSGGDKPAIQVDGSGLSGEDAAAEVVESRDGGLFINPLGGDYVETVHDNPQVQVFINNVPSSCVGVCDFVWNDGATPTITSVSPTSGSASASTDLTITGSGFSTNTSLINVDIGGVACVVATATAEQITCSVQEGAGGTHAVQLTVGGKGRAKHVNQTFSFTYTATVSGITPTSGSLGGGSTLNITGHGFGEDYVPKIDGQPCEVTLRTYSVISCTTPARSTAGTVSVTVYQGDDLGTTLTSPTSFTYDAGQTPVITAFNTSVASVEGGTVVAITGTAFGEAAADDAVMIGEKAAEVLSYSDTEVVVRLPAMETGSYPVHLLVDGNGYADTSTNSIPDVDYRLSVTNIYPDRGSILGGTRVLIKGEGFSETADSNVVMFGNVPCEVESADATLIACVTGTAAQTYEVTNDGTHPDYGQGYAWSESLVIASVGDKVRWKWDAPDLAQGVAYSVQQTASASSTDYDGTGFFSGPRIPKGVFEHTFTTPGQYFYSTAAVDSSGRIFMKGSVKVLSLEEQNREENLKLTVAGFEANYDVDSVAADPTDTRSCPGSVRSISGCTDAAPTSNSSADGFPFDFWSCVTPKITSISRSNGTVRDTITIRGSGFGTNTCENEVTIGGYTADCTRGEDDLFCKANPHDSDMDDPMPIGTYLPIALSVTNGGHALTEITRTQDRSFVLLSNIDSVTPALGSLAGGTRVVITGNGFSSSMQVTVTDQACNIVSVTYTKIVCKTSAHQSRKRSTSQNVAGQVTVSQSINGVTMQVACTSNCGYTYAVSATPTVTAVEPTQVSGAVNELRINGTLFGTEASNVTISVGSEECVITHIEDDFILCDLAAVQVGNNAFELHIDGKGNADSSVSTIESLAVIDSFTPTNGSTQGGMTLTITGNGFVDGDTTIMFGSLVCPITEISLLQVKCTVPAHAEGLENVVTTSNDVQYPVKQFEYLEDQTPVVDSIDTAVGSTGDAITLTGSKFGTDQGDIVVTIDNAGCGVTSLSDTEIQCSVGSHSAGEFPVVVRSESRGYAISNVNFTYQLRVDSASPTEGLITYIVFGGGQPLTVTGAGFDPQLTVVTVCDRACVLIGQPDPSSLTCEVPANPDSSSGDEACSVEVSVNSESDSRASAFTYRANLSPRVTNVSPSRGGTAGGTTVTIRGTGFSTTSGQNVVTIAGSACIIQSESATEIVCVTEAHNGTAKSKVRVEVGDQGVALQTNADFWYIDVWSSPYTWGGGPLPEAGDLVAVPKGMTLLLDVTTPLLKVLLIEGGELIFDEKDVELKAENILITGGGLLQVGTEEEPFQHKGIITLFGHVRSTELPLYGAKTLAVREGRLELHGRPTPVTWSRLSETAAAGATTLTLKDGVNWNVGDSIVIATTGDRHSQGQNEKREIRAISEDGRTLTLTEAVEYEHLAATSTFTAGGESVTVSYGAEVGLLTHNVVVRGNNNEDWNTEIEACEAGFDTGEFTTQTCFQGRFGDDIGSDMFGAQVMFHGPRKDEDLVAGHLSYVEFTNSGQAFRLGRYAIHWHINGVMRGSYVRGCSIHKSFNRAVNIHDTHEMLIEHNVFYNIMGGAMFLEDGVETGNIFQYNLGVMVISSTSLLNDDITPAAYWVTNPNNTHIHNVAAGGTHFGFWYRMHPHPDGPSFDSNIFPDHVPLGEFYNNTVHSQGWFGIWIFEDYFPTTDGTPAGDPLPADFRGLTAWNNEKGAEWVHCGAIRFSDSIIFNNEKAGFEAKFLLNVAWGDAMYRNSWIVGRADELASSNTYCTKKGIILPYGHRLTVSGLKFVNFDQPSCVAIAITTIDGTCGDWCGGFTYKFDNTLWNNSPSKGAFRWVHHGVYYDTDGTLTGTANSKIVPTNDALPPECTASAEFSTRPSSHPASICPAGVDFVRFAWKDASPSSLEGKDVAFTSPWGTVLSYFIDKRMTHKPGWMALLQLGTSHKKEYVDAEHLTNISYTGAFSEFANDQWINIYHNFTQKPDRFQVIPGVMKNASSRPVSYEDNDNGDWYFDTNIRRFTYILSGKDSADPAVTRPVQLRVYRCYYAQCIPPPDPNTLPPARERPEEFDLWSDPESWQGTEEGWGGNYGNGAYGLPQDGDDVKIPGGKWMVADTALPVMHKLFIYGVLEFDDGPDKDLTLTATYIIVQGGRLIIGWEDNPYQGQAKIILQGNHLTPDYPFPSVNAGSKVLACFGGCDLHGKNRNYPFTKLAQDVEVGATQLVVRDPVDWVVGDEIMVTTTTFDPWQTETFKIRAISDKTITLNASVAFHHLGSTYTLEDESTYTMAAEVGLLTRNVKVIGDDYGKLFKESFGARVMISKFATEEREYIGYARITNTEFYRTGQEGWTDFFDARYSVAYMDTGTVDSIRPSYVRKNAFHNGFSVAVGVFGATGIEVDDNVIHHTVGQGINVWGTNNKIRNNLVALNIWTGDYNGRTEENNWKWDAGIEVQNGRGIVLQGNIVAGSEKAGYHIDGEPCTGNTAEAWSNNEVHGTLVGVWAFEDGFPPCVKVRGFYVWKAFDFGIYFQSDCNLEISDNTIADSRLGLFHFVIGPSALTHQVKDNWVHLKDSTFIGKSEGFDCDRDLPQLNPNPKPTYIRLPKMGRGFGSPGGAMVGTQVAMHSQSNNGVPTHPFAGNMAYPPLSGYMVINNVKFARYGNQCGREDVAIMTNPNQEDATFPTYTSGLSFPGTQEQYRVYYSRPSLGSINPSDCVDMPCDAKHIALIKDSDGSLLGTAGTVVPEQEWQWDGDRRYGIGDYRIPVPALSDADGNKLAVADVAPNKGALRDSSCTYKSAWQAYECHDIDYQMLIIESMDPDTESRRLSPVAVLSEGYVSLYNGPMDHGWCVGYTCQLRISTFYTIVYSDKHHDIYFTGVNPQKLRLTLRLRDGEDKAIRVGIFYANPQRLDVYRGTSYVMPTNGENNADGQLILNAPTTAGQYMPAMNAASGTNYFDDEKKTLYITIRGSTSIDIVTMPVLKVAFGMPAITVDEFFENNLRQNLASFLGIPANKIRVVNVVREDSRRKKRAEGSMTVEVEITDPPAEDSSSSEETTEDTRQDLQQASSLIVDSTQLGTISDEIGYEVQSLAVVEPLPSTNSSDWEEAAEEAESGTSPAPTAIQIPSRIVVHTQPGPRGEGAAFPTQPALQVFDGSGNLVTTLGASSSPWEVQATIRSGTGTDARAATTGDSVVFKDGWANFTDLAISHSGEGYILDFVIVRPASASRFNTSSVAVDVEERSLSGRVIGTDAMLEVNEDFTLSVAITDAFTKEDVQNIAWKGHTWQCTVELDPISTQDGGATFAGTKTATFDPATGRATFVGLSLNQYDRYHLRFHVTSTPGDHDFWINASPITVYPANHTSPVIENTARVTLTFDGSYSDAVVGKEDYLKTSLWQKVVGERSDVLVSNFSFAEGSVITEFDVEGTNEGVNATLMDLYDQVKGGMTLDIGGSTLTARNNMVVDGSNYYGADGGPPAAPPSAFPVVPVVVVIVLLLLIIIAAAVFYFYRKKKQQQVAHVRNKVTDDVPLKPSPSSSRAGADAESGLGSTNPSYANVKDSNEDLPPVSPHRSPGNKPINPHPVLPPMNKGHTQVTPIGSRTSSPMPEVDVTTLCRKYQEPDANGCILLDVVAQDHDSRFFKLGQHSIKVSWSLQELRKELKKTFPRLQTGKFVYLNATMTDRIPKKREEFVRMRDMGNGPVIVRLT</sequence>
<dbReference type="SMART" id="SM00429">
    <property type="entry name" value="IPT"/>
    <property type="match status" value="11"/>
</dbReference>
<gene>
    <name evidence="18" type="primary">LOC109469159</name>
</gene>
<dbReference type="InterPro" id="IPR052387">
    <property type="entry name" value="Fibrocystin"/>
</dbReference>
<dbReference type="InterPro" id="IPR006626">
    <property type="entry name" value="PbH1"/>
</dbReference>
<protein>
    <submittedName>
        <fullName evidence="18">Fibrocystin-L-like</fullName>
    </submittedName>
</protein>
<dbReference type="Gene3D" id="2.160.20.10">
    <property type="entry name" value="Single-stranded right-handed beta-helix, Pectin lyase-like"/>
    <property type="match status" value="1"/>
</dbReference>
<dbReference type="SUPFAM" id="SSF81296">
    <property type="entry name" value="E set domains"/>
    <property type="match status" value="12"/>
</dbReference>
<evidence type="ECO:0000256" key="7">
    <source>
        <dbReference type="ARBA" id="ARBA00022737"/>
    </source>
</evidence>
<dbReference type="CDD" id="cd00102">
    <property type="entry name" value="IPT"/>
    <property type="match status" value="1"/>
</dbReference>
<dbReference type="Proteomes" id="UP000515135">
    <property type="component" value="Unplaced"/>
</dbReference>
<dbReference type="InterPro" id="IPR055401">
    <property type="entry name" value="CEMIP_beta-hel_dom"/>
</dbReference>
<keyword evidence="7" id="KW-0677">Repeat</keyword>
<keyword evidence="10" id="KW-0325">Glycoprotein</keyword>
<evidence type="ECO:0000256" key="5">
    <source>
        <dbReference type="ARBA" id="ARBA00022692"/>
    </source>
</evidence>
<dbReference type="Pfam" id="PF24606">
    <property type="entry name" value="CEMIP_beta-hel"/>
    <property type="match status" value="2"/>
</dbReference>
<dbReference type="InterPro" id="IPR002909">
    <property type="entry name" value="IPT_dom"/>
</dbReference>
<keyword evidence="8 13" id="KW-1133">Transmembrane helix</keyword>
<evidence type="ECO:0000256" key="14">
    <source>
        <dbReference type="SAM" id="SignalP"/>
    </source>
</evidence>
<dbReference type="FunFam" id="2.60.40.10:FF:001057">
    <property type="entry name" value="PKHD1 like 1"/>
    <property type="match status" value="1"/>
</dbReference>
<dbReference type="CDD" id="cd00603">
    <property type="entry name" value="IPT_PCSR"/>
    <property type="match status" value="11"/>
</dbReference>
<dbReference type="PANTHER" id="PTHR46769:SF2">
    <property type="entry name" value="FIBROCYSTIN-L ISOFORM 2 PRECURSOR-RELATED"/>
    <property type="match status" value="1"/>
</dbReference>
<dbReference type="FunFam" id="2.60.40.10:FF:000616">
    <property type="entry name" value="PKHD1 like 1"/>
    <property type="match status" value="2"/>
</dbReference>
<dbReference type="FunFam" id="2.60.40.10:FF:001165">
    <property type="entry name" value="PKHD1 like 1"/>
    <property type="match status" value="1"/>
</dbReference>
<dbReference type="InterPro" id="IPR012334">
    <property type="entry name" value="Pectin_lyas_fold"/>
</dbReference>
<dbReference type="SMART" id="SM00710">
    <property type="entry name" value="PbH1"/>
    <property type="match status" value="10"/>
</dbReference>
<dbReference type="InterPro" id="IPR019316">
    <property type="entry name" value="G8_domain"/>
</dbReference>
<evidence type="ECO:0000256" key="10">
    <source>
        <dbReference type="ARBA" id="ARBA00023180"/>
    </source>
</evidence>
<keyword evidence="11" id="KW-0966">Cell projection</keyword>
<evidence type="ECO:0000256" key="8">
    <source>
        <dbReference type="ARBA" id="ARBA00022989"/>
    </source>
</evidence>
<dbReference type="InterPro" id="IPR011050">
    <property type="entry name" value="Pectin_lyase_fold/virulence"/>
</dbReference>
<evidence type="ECO:0000256" key="1">
    <source>
        <dbReference type="ARBA" id="ARBA00004167"/>
    </source>
</evidence>
<dbReference type="GO" id="GO:0042995">
    <property type="term" value="C:cell projection"/>
    <property type="evidence" value="ECO:0007669"/>
    <property type="project" value="UniProtKB-SubCell"/>
</dbReference>
<dbReference type="Pfam" id="PF01833">
    <property type="entry name" value="TIG"/>
    <property type="match status" value="13"/>
</dbReference>
<dbReference type="Pfam" id="PF10162">
    <property type="entry name" value="G8"/>
    <property type="match status" value="2"/>
</dbReference>
<keyword evidence="17" id="KW-1185">Reference proteome</keyword>
<evidence type="ECO:0000313" key="17">
    <source>
        <dbReference type="Proteomes" id="UP000515135"/>
    </source>
</evidence>
<feature type="chain" id="PRO_5028170337" evidence="14">
    <location>
        <begin position="26"/>
        <end position="4633"/>
    </location>
</feature>
<keyword evidence="6 14" id="KW-0732">Signal</keyword>
<evidence type="ECO:0000256" key="2">
    <source>
        <dbReference type="ARBA" id="ARBA00004236"/>
    </source>
</evidence>
<comment type="subcellular location">
    <subcellularLocation>
        <location evidence="2">Cell membrane</location>
    </subcellularLocation>
    <subcellularLocation>
        <location evidence="3">Cell projection</location>
    </subcellularLocation>
    <subcellularLocation>
        <location evidence="1">Membrane</location>
        <topology evidence="1">Single-pass membrane protein</topology>
    </subcellularLocation>
</comment>
<organism evidence="17 18">
    <name type="scientific">Branchiostoma belcheri</name>
    <name type="common">Amphioxus</name>
    <dbReference type="NCBI Taxonomy" id="7741"/>
    <lineage>
        <taxon>Eukaryota</taxon>
        <taxon>Metazoa</taxon>
        <taxon>Chordata</taxon>
        <taxon>Cephalochordata</taxon>
        <taxon>Leptocardii</taxon>
        <taxon>Amphioxiformes</taxon>
        <taxon>Branchiostomatidae</taxon>
        <taxon>Branchiostoma</taxon>
    </lineage>
</organism>
<dbReference type="FunFam" id="2.160.20.10:FF:000070">
    <property type="entry name" value="PKHD1 like 1"/>
    <property type="match status" value="1"/>
</dbReference>
<dbReference type="PANTHER" id="PTHR46769">
    <property type="entry name" value="POLYCYSTIC KIDNEY AND HEPATIC DISEASE 1 (AUTOSOMAL RECESSIVE)-LIKE 1"/>
    <property type="match status" value="1"/>
</dbReference>
<evidence type="ECO:0000256" key="11">
    <source>
        <dbReference type="ARBA" id="ARBA00023273"/>
    </source>
</evidence>
<feature type="signal peptide" evidence="14">
    <location>
        <begin position="1"/>
        <end position="25"/>
    </location>
</feature>
<feature type="transmembrane region" description="Helical" evidence="13">
    <location>
        <begin position="4413"/>
        <end position="4436"/>
    </location>
</feature>
<feature type="region of interest" description="Disordered" evidence="12">
    <location>
        <begin position="3955"/>
        <end position="3998"/>
    </location>
</feature>
<evidence type="ECO:0000313" key="18">
    <source>
        <dbReference type="RefSeq" id="XP_019623126.1"/>
    </source>
</evidence>
<evidence type="ECO:0000259" key="15">
    <source>
        <dbReference type="PROSITE" id="PS51484"/>
    </source>
</evidence>
<dbReference type="Gene3D" id="2.60.40.420">
    <property type="entry name" value="Cupredoxins - blue copper proteins"/>
    <property type="match status" value="1"/>
</dbReference>
<keyword evidence="4" id="KW-1003">Cell membrane</keyword>
<keyword evidence="9 13" id="KW-0472">Membrane</keyword>
<dbReference type="PROSITE" id="PS51820">
    <property type="entry name" value="PA14"/>
    <property type="match status" value="1"/>
</dbReference>
<dbReference type="SMART" id="SM01225">
    <property type="entry name" value="G8"/>
    <property type="match status" value="2"/>
</dbReference>
<dbReference type="SUPFAM" id="SSF49503">
    <property type="entry name" value="Cupredoxins"/>
    <property type="match status" value="1"/>
</dbReference>
<feature type="domain" description="PA14" evidence="16">
    <location>
        <begin position="325"/>
        <end position="482"/>
    </location>
</feature>
<dbReference type="GeneID" id="109469159"/>
<dbReference type="InterPro" id="IPR037524">
    <property type="entry name" value="PA14/GLEYA"/>
</dbReference>
<evidence type="ECO:0000256" key="4">
    <source>
        <dbReference type="ARBA" id="ARBA00022475"/>
    </source>
</evidence>
<feature type="domain" description="G8" evidence="15">
    <location>
        <begin position="3019"/>
        <end position="3149"/>
    </location>
</feature>
<dbReference type="InterPro" id="IPR013783">
    <property type="entry name" value="Ig-like_fold"/>
</dbReference>
<dbReference type="InterPro" id="IPR014756">
    <property type="entry name" value="Ig_E-set"/>
</dbReference>
<evidence type="ECO:0000256" key="3">
    <source>
        <dbReference type="ARBA" id="ARBA00004316"/>
    </source>
</evidence>
<dbReference type="KEGG" id="bbel:109469159"/>
<proteinExistence type="predicted"/>
<feature type="region of interest" description="Disordered" evidence="12">
    <location>
        <begin position="4453"/>
        <end position="4512"/>
    </location>
</feature>
<dbReference type="PROSITE" id="PS51484">
    <property type="entry name" value="G8"/>
    <property type="match status" value="2"/>
</dbReference>
<evidence type="ECO:0000256" key="9">
    <source>
        <dbReference type="ARBA" id="ARBA00023136"/>
    </source>
</evidence>
<dbReference type="Gene3D" id="2.60.40.10">
    <property type="entry name" value="Immunoglobulins"/>
    <property type="match status" value="13"/>
</dbReference>
<reference evidence="18" key="1">
    <citation type="submission" date="2025-08" db="UniProtKB">
        <authorList>
            <consortium name="RefSeq"/>
        </authorList>
    </citation>
    <scope>IDENTIFICATION</scope>
    <source>
        <tissue evidence="18">Gonad</tissue>
    </source>
</reference>
<dbReference type="InterPro" id="IPR008972">
    <property type="entry name" value="Cupredoxin"/>
</dbReference>
<dbReference type="FunFam" id="2.60.40.420:FF:000137">
    <property type="entry name" value="Uncharacterized protein"/>
    <property type="match status" value="1"/>
</dbReference>
<dbReference type="GO" id="GO:0005886">
    <property type="term" value="C:plasma membrane"/>
    <property type="evidence" value="ECO:0007669"/>
    <property type="project" value="UniProtKB-SubCell"/>
</dbReference>
<name>A0A6P4Z0M5_BRABE</name>
<dbReference type="RefSeq" id="XP_019623126.1">
    <property type="nucleotide sequence ID" value="XM_019767567.1"/>
</dbReference>
<feature type="domain" description="G8" evidence="15">
    <location>
        <begin position="2172"/>
        <end position="2292"/>
    </location>
</feature>